<organism evidence="1 2">
    <name type="scientific">Rhizosphaericola mali</name>
    <dbReference type="NCBI Taxonomy" id="2545455"/>
    <lineage>
        <taxon>Bacteria</taxon>
        <taxon>Pseudomonadati</taxon>
        <taxon>Bacteroidota</taxon>
        <taxon>Chitinophagia</taxon>
        <taxon>Chitinophagales</taxon>
        <taxon>Chitinophagaceae</taxon>
        <taxon>Rhizosphaericola</taxon>
    </lineage>
</organism>
<evidence type="ECO:0008006" key="3">
    <source>
        <dbReference type="Google" id="ProtNLM"/>
    </source>
</evidence>
<accession>A0A5P2FX80</accession>
<gene>
    <name evidence="1" type="ORF">E0W69_003635</name>
</gene>
<dbReference type="AlphaFoldDB" id="A0A5P2FX80"/>
<evidence type="ECO:0000313" key="1">
    <source>
        <dbReference type="EMBL" id="QES87795.1"/>
    </source>
</evidence>
<sequence length="209" mass="23480">MKKLIFTICLCAIAYFGHSQSSKYLPAMEANLKIMDTAKAASTYLDLSGKFERIANAEKTQWLPFYYAALSLDLYGFQAPESKKDEIGDKALALIDQAQKLNDNSELYAPKYMAYIIQMLVDPMNRYQSYGMLANDALSQGMKLDSLNPRLFYLKGSGLLQTPTFAGGGKDAAKPYLEKSIELFDKEKPAKMYPNWGKTQALETLEKCK</sequence>
<dbReference type="EMBL" id="CP044016">
    <property type="protein sequence ID" value="QES87795.1"/>
    <property type="molecule type" value="Genomic_DNA"/>
</dbReference>
<dbReference type="OrthoDB" id="1150971at2"/>
<name>A0A5P2FX80_9BACT</name>
<dbReference type="RefSeq" id="WP_131328682.1">
    <property type="nucleotide sequence ID" value="NZ_CP044016.1"/>
</dbReference>
<keyword evidence="2" id="KW-1185">Reference proteome</keyword>
<dbReference type="Proteomes" id="UP000292424">
    <property type="component" value="Chromosome"/>
</dbReference>
<dbReference type="KEGG" id="arac:E0W69_003635"/>
<protein>
    <recommendedName>
        <fullName evidence="3">Tetratricopeptide repeat protein</fullName>
    </recommendedName>
</protein>
<proteinExistence type="predicted"/>
<evidence type="ECO:0000313" key="2">
    <source>
        <dbReference type="Proteomes" id="UP000292424"/>
    </source>
</evidence>
<reference evidence="1 2" key="1">
    <citation type="submission" date="2019-09" db="EMBL/GenBank/DDBJ databases">
        <title>Complete genome sequence of Arachidicoccus sp. B3-10 isolated from apple orchard soil.</title>
        <authorList>
            <person name="Kim H.S."/>
            <person name="Han K.-I."/>
            <person name="Suh M.K."/>
            <person name="Lee K.C."/>
            <person name="Eom M.K."/>
            <person name="Kim J.-S."/>
            <person name="Kang S.W."/>
            <person name="Sin Y."/>
            <person name="Lee J.-S."/>
        </authorList>
    </citation>
    <scope>NUCLEOTIDE SEQUENCE [LARGE SCALE GENOMIC DNA]</scope>
    <source>
        <strain evidence="1 2">B3-10</strain>
    </source>
</reference>